<dbReference type="Pfam" id="PF00160">
    <property type="entry name" value="Pro_isomerase"/>
    <property type="match status" value="1"/>
</dbReference>
<protein>
    <recommendedName>
        <fullName evidence="3">Peptidyl-prolyl cis-trans isomerase</fullName>
        <shortName evidence="3">PPIase</shortName>
        <ecNumber evidence="3">5.2.1.8</ecNumber>
    </recommendedName>
</protein>
<organism evidence="6">
    <name type="scientific">candidate division WWE3 bacterium</name>
    <dbReference type="NCBI Taxonomy" id="2053526"/>
    <lineage>
        <taxon>Bacteria</taxon>
        <taxon>Katanobacteria</taxon>
    </lineage>
</organism>
<dbReference type="PANTHER" id="PTHR45625">
    <property type="entry name" value="PEPTIDYL-PROLYL CIS-TRANS ISOMERASE-RELATED"/>
    <property type="match status" value="1"/>
</dbReference>
<evidence type="ECO:0000313" key="6">
    <source>
        <dbReference type="EMBL" id="HDQ88672.1"/>
    </source>
</evidence>
<evidence type="ECO:0000259" key="5">
    <source>
        <dbReference type="PROSITE" id="PS50072"/>
    </source>
</evidence>
<dbReference type="GO" id="GO:0006457">
    <property type="term" value="P:protein folding"/>
    <property type="evidence" value="ECO:0007669"/>
    <property type="project" value="InterPro"/>
</dbReference>
<dbReference type="InterPro" id="IPR002130">
    <property type="entry name" value="Cyclophilin-type_PPIase_dom"/>
</dbReference>
<evidence type="ECO:0000256" key="3">
    <source>
        <dbReference type="RuleBase" id="RU363019"/>
    </source>
</evidence>
<reference evidence="6" key="1">
    <citation type="journal article" date="2020" name="mSystems">
        <title>Genome- and Community-Level Interaction Insights into Carbon Utilization and Element Cycling Functions of Hydrothermarchaeota in Hydrothermal Sediment.</title>
        <authorList>
            <person name="Zhou Z."/>
            <person name="Liu Y."/>
            <person name="Xu W."/>
            <person name="Pan J."/>
            <person name="Luo Z.H."/>
            <person name="Li M."/>
        </authorList>
    </citation>
    <scope>NUCLEOTIDE SEQUENCE [LARGE SCALE GENOMIC DNA]</scope>
    <source>
        <strain evidence="6">SpSt-1219</strain>
    </source>
</reference>
<dbReference type="InterPro" id="IPR044666">
    <property type="entry name" value="Cyclophilin_A-like"/>
</dbReference>
<keyword evidence="2 3" id="KW-0413">Isomerase</keyword>
<proteinExistence type="inferred from homology"/>
<dbReference type="EC" id="5.2.1.8" evidence="3"/>
<dbReference type="EMBL" id="DSDM01000045">
    <property type="protein sequence ID" value="HDQ88672.1"/>
    <property type="molecule type" value="Genomic_DNA"/>
</dbReference>
<feature type="compositionally biased region" description="Polar residues" evidence="4">
    <location>
        <begin position="14"/>
        <end position="24"/>
    </location>
</feature>
<comment type="function">
    <text evidence="3">PPIases accelerate the folding of proteins. It catalyzes the cis-trans isomerization of proline imidic peptide bonds in oligopeptides.</text>
</comment>
<dbReference type="PRINTS" id="PR00153">
    <property type="entry name" value="CSAPPISMRASE"/>
</dbReference>
<dbReference type="Gene3D" id="2.40.100.10">
    <property type="entry name" value="Cyclophilin-like"/>
    <property type="match status" value="1"/>
</dbReference>
<feature type="compositionally biased region" description="Low complexity" evidence="4">
    <location>
        <begin position="1"/>
        <end position="13"/>
    </location>
</feature>
<accession>A0A7C1HHG8</accession>
<dbReference type="SUPFAM" id="SSF50891">
    <property type="entry name" value="Cyclophilin-like"/>
    <property type="match status" value="1"/>
</dbReference>
<dbReference type="InterPro" id="IPR029000">
    <property type="entry name" value="Cyclophilin-like_dom_sf"/>
</dbReference>
<comment type="caution">
    <text evidence="6">The sequence shown here is derived from an EMBL/GenBank/DDBJ whole genome shotgun (WGS) entry which is preliminary data.</text>
</comment>
<dbReference type="AlphaFoldDB" id="A0A7C1HHG8"/>
<dbReference type="GO" id="GO:0003755">
    <property type="term" value="F:peptidyl-prolyl cis-trans isomerase activity"/>
    <property type="evidence" value="ECO:0007669"/>
    <property type="project" value="UniProtKB-UniRule"/>
</dbReference>
<evidence type="ECO:0000256" key="1">
    <source>
        <dbReference type="ARBA" id="ARBA00023110"/>
    </source>
</evidence>
<dbReference type="CDD" id="cd00317">
    <property type="entry name" value="cyclophilin"/>
    <property type="match status" value="1"/>
</dbReference>
<name>A0A7C1HHG8_UNCKA</name>
<dbReference type="PROSITE" id="PS50072">
    <property type="entry name" value="CSA_PPIASE_2"/>
    <property type="match status" value="1"/>
</dbReference>
<evidence type="ECO:0000256" key="2">
    <source>
        <dbReference type="ARBA" id="ARBA00023235"/>
    </source>
</evidence>
<feature type="domain" description="PPIase cyclophilin-type" evidence="5">
    <location>
        <begin position="63"/>
        <end position="208"/>
    </location>
</feature>
<evidence type="ECO:0000256" key="4">
    <source>
        <dbReference type="SAM" id="MobiDB-lite"/>
    </source>
</evidence>
<gene>
    <name evidence="6" type="ORF">ENN92_00795</name>
</gene>
<comment type="similarity">
    <text evidence="3">Belongs to the cyclophilin-type PPIase family.</text>
</comment>
<dbReference type="PROSITE" id="PS00170">
    <property type="entry name" value="CSA_PPIASE_1"/>
    <property type="match status" value="1"/>
</dbReference>
<dbReference type="InterPro" id="IPR020892">
    <property type="entry name" value="Cyclophilin-type_PPIase_CS"/>
</dbReference>
<dbReference type="PANTHER" id="PTHR45625:SF4">
    <property type="entry name" value="PEPTIDYLPROLYL ISOMERASE DOMAIN AND WD REPEAT-CONTAINING PROTEIN 1"/>
    <property type="match status" value="1"/>
</dbReference>
<dbReference type="Proteomes" id="UP000886066">
    <property type="component" value="Unassembled WGS sequence"/>
</dbReference>
<feature type="region of interest" description="Disordered" evidence="4">
    <location>
        <begin position="1"/>
        <end position="26"/>
    </location>
</feature>
<sequence>MFFFSKKSKNSSNLDNASTDSTLSVPAVEENTLVEEGTAPVVEGTSDVNPAEVKTAYTVALKTSVGDMKITLNRNQTPKTVENFVTLSKKGFYNNTIFHRVIEGFMIQGGDPQGTGMGGPGYKFDDEPFIGEYIRGAVAMANSGPNTNGSQFFIMHADYPLPKNYVIFGQLVEGFEVLDAIATAPVERSLSGEMSKPKDPVSILSVEVFEE</sequence>
<comment type="catalytic activity">
    <reaction evidence="3">
        <text>[protein]-peptidylproline (omega=180) = [protein]-peptidylproline (omega=0)</text>
        <dbReference type="Rhea" id="RHEA:16237"/>
        <dbReference type="Rhea" id="RHEA-COMP:10747"/>
        <dbReference type="Rhea" id="RHEA-COMP:10748"/>
        <dbReference type="ChEBI" id="CHEBI:83833"/>
        <dbReference type="ChEBI" id="CHEBI:83834"/>
        <dbReference type="EC" id="5.2.1.8"/>
    </reaction>
</comment>
<keyword evidence="1 3" id="KW-0697">Rotamase</keyword>